<evidence type="ECO:0000313" key="4">
    <source>
        <dbReference type="Proteomes" id="UP000267003"/>
    </source>
</evidence>
<feature type="compositionally biased region" description="Low complexity" evidence="1">
    <location>
        <begin position="93"/>
        <end position="122"/>
    </location>
</feature>
<feature type="region of interest" description="Disordered" evidence="1">
    <location>
        <begin position="26"/>
        <end position="78"/>
    </location>
</feature>
<proteinExistence type="predicted"/>
<feature type="region of interest" description="Disordered" evidence="1">
    <location>
        <begin position="93"/>
        <end position="123"/>
    </location>
</feature>
<dbReference type="Gene3D" id="2.60.120.260">
    <property type="entry name" value="Galactose-binding domain-like"/>
    <property type="match status" value="1"/>
</dbReference>
<feature type="signal peptide" evidence="2">
    <location>
        <begin position="1"/>
        <end position="21"/>
    </location>
</feature>
<name>A0A3A8R058_9BACT</name>
<feature type="compositionally biased region" description="Pro residues" evidence="1">
    <location>
        <begin position="460"/>
        <end position="472"/>
    </location>
</feature>
<evidence type="ECO:0000313" key="3">
    <source>
        <dbReference type="EMBL" id="RKH72560.1"/>
    </source>
</evidence>
<feature type="compositionally biased region" description="Low complexity" evidence="1">
    <location>
        <begin position="48"/>
        <end position="78"/>
    </location>
</feature>
<dbReference type="Proteomes" id="UP000267003">
    <property type="component" value="Unassembled WGS sequence"/>
</dbReference>
<keyword evidence="2" id="KW-0732">Signal</keyword>
<feature type="compositionally biased region" description="Polar residues" evidence="1">
    <location>
        <begin position="479"/>
        <end position="489"/>
    </location>
</feature>
<comment type="caution">
    <text evidence="3">The sequence shown here is derived from an EMBL/GenBank/DDBJ whole genome shotgun (WGS) entry which is preliminary data.</text>
</comment>
<reference evidence="4" key="1">
    <citation type="submission" date="2018-09" db="EMBL/GenBank/DDBJ databases">
        <authorList>
            <person name="Livingstone P.G."/>
            <person name="Whitworth D.E."/>
        </authorList>
    </citation>
    <scope>NUCLEOTIDE SEQUENCE [LARGE SCALE GENOMIC DNA]</scope>
    <source>
        <strain evidence="4">AB050A</strain>
    </source>
</reference>
<evidence type="ECO:0000256" key="2">
    <source>
        <dbReference type="SAM" id="SignalP"/>
    </source>
</evidence>
<gene>
    <name evidence="3" type="ORF">D7W81_05600</name>
</gene>
<keyword evidence="4" id="KW-1185">Reference proteome</keyword>
<organism evidence="3 4">
    <name type="scientific">Corallococcus aberystwythensis</name>
    <dbReference type="NCBI Taxonomy" id="2316722"/>
    <lineage>
        <taxon>Bacteria</taxon>
        <taxon>Pseudomonadati</taxon>
        <taxon>Myxococcota</taxon>
        <taxon>Myxococcia</taxon>
        <taxon>Myxococcales</taxon>
        <taxon>Cystobacterineae</taxon>
        <taxon>Myxococcaceae</taxon>
        <taxon>Corallococcus</taxon>
    </lineage>
</organism>
<evidence type="ECO:0000256" key="1">
    <source>
        <dbReference type="SAM" id="MobiDB-lite"/>
    </source>
</evidence>
<dbReference type="EMBL" id="RAWK01000022">
    <property type="protein sequence ID" value="RKH72560.1"/>
    <property type="molecule type" value="Genomic_DNA"/>
</dbReference>
<protein>
    <submittedName>
        <fullName evidence="3">AraC family transcriptional regulator</fullName>
    </submittedName>
</protein>
<feature type="chain" id="PRO_5017330231" evidence="2">
    <location>
        <begin position="22"/>
        <end position="489"/>
    </location>
</feature>
<sequence>MTFRTRLPGLLLALCAPLASAEASSPAAMATPPPEASTQKSAAPMPPTATAAPALQPGPMLASANTAAPAPGSGAASASANTAAPALKPGAAASVAPSSAPRSGSVTAASASSGGMPAAPDASRAKLPQGWYVTESAPQHYEAGVDENAPCEGTRSAFLRSRTQATDSFGTFMQAFSAKDFRGKRLRFSAAVRHQDVKGWTGLWMRVEGADPKQPLAFDNMQSRALVGTHGCKRYDVVLDVPQEATTIMAGLIMSGAGQAWLGGVRFETVDASVKTTDLLASPQPLPSGPQGLEELPASSPVWSGGERLGRVGSYWFDALTVQTENPLVKGKGQQWQGTVGDELFEHGIEVNGTYRNYPLSVKVHAGGPTTRIQGTWGTGPVDIRLSPDVLHMRWGIFERKLLRDRQADAEQGCNVYRQMEGVHEMDRIDVCGVALATRPPLTQLVVSFLANSFRRDPSPFTPPAPHPPLRSPQPDNAAGSNRPATKAR</sequence>
<accession>A0A3A8R058</accession>
<dbReference type="OrthoDB" id="8365150at2"/>
<dbReference type="AlphaFoldDB" id="A0A3A8R058"/>
<dbReference type="RefSeq" id="WP_120554280.1">
    <property type="nucleotide sequence ID" value="NZ_RAWK01000022.1"/>
</dbReference>
<feature type="region of interest" description="Disordered" evidence="1">
    <location>
        <begin position="457"/>
        <end position="489"/>
    </location>
</feature>